<keyword evidence="3" id="KW-1185">Reference proteome</keyword>
<evidence type="ECO:0000256" key="1">
    <source>
        <dbReference type="SAM" id="Phobius"/>
    </source>
</evidence>
<feature type="transmembrane region" description="Helical" evidence="1">
    <location>
        <begin position="21"/>
        <end position="43"/>
    </location>
</feature>
<dbReference type="Proteomes" id="UP000469125">
    <property type="component" value="Unassembled WGS sequence"/>
</dbReference>
<organism evidence="2 3">
    <name type="scientific">Ornithinibacillus caprae</name>
    <dbReference type="NCBI Taxonomy" id="2678566"/>
    <lineage>
        <taxon>Bacteria</taxon>
        <taxon>Bacillati</taxon>
        <taxon>Bacillota</taxon>
        <taxon>Bacilli</taxon>
        <taxon>Bacillales</taxon>
        <taxon>Bacillaceae</taxon>
        <taxon>Ornithinibacillus</taxon>
    </lineage>
</organism>
<keyword evidence="1" id="KW-1133">Transmembrane helix</keyword>
<name>A0A6N8FKU2_9BACI</name>
<gene>
    <name evidence="2" type="ORF">GMD78_18010</name>
</gene>
<protein>
    <submittedName>
        <fullName evidence="2">Uncharacterized protein</fullName>
    </submittedName>
</protein>
<dbReference type="AlphaFoldDB" id="A0A6N8FKU2"/>
<reference evidence="2 3" key="1">
    <citation type="submission" date="2019-11" db="EMBL/GenBank/DDBJ databases">
        <authorList>
            <person name="Li X."/>
        </authorList>
    </citation>
    <scope>NUCLEOTIDE SEQUENCE [LARGE SCALE GENOMIC DNA]</scope>
    <source>
        <strain evidence="2 3">L9</strain>
    </source>
</reference>
<dbReference type="RefSeq" id="WP_155670918.1">
    <property type="nucleotide sequence ID" value="NZ_WOCA01000019.1"/>
</dbReference>
<accession>A0A6N8FKU2</accession>
<proteinExistence type="predicted"/>
<sequence>MGKLSSKTDEFNKNQRKRIKNVSKGWISAVILISVLILFSMFYDSEKLTDNIAEEDILLLPKGDEEVLQIEIGLVGIHAEKYDPWFSEDINEEDVTEEEIQPIYLRYELGLTNLWDDPLGSIKGFDPKDKIYENGVKVHLEPQETMKDVMDEMFRYNLFTETSGYQGNPVISTIRGGWYTLAYELNTEKQEISEEDKDRLLSHSTDVDVVVTLKNKEIGRFYLKDEMHQVNKE</sequence>
<dbReference type="EMBL" id="WOCA01000019">
    <property type="protein sequence ID" value="MUK90272.1"/>
    <property type="molecule type" value="Genomic_DNA"/>
</dbReference>
<keyword evidence="1" id="KW-0472">Membrane</keyword>
<comment type="caution">
    <text evidence="2">The sequence shown here is derived from an EMBL/GenBank/DDBJ whole genome shotgun (WGS) entry which is preliminary data.</text>
</comment>
<evidence type="ECO:0000313" key="2">
    <source>
        <dbReference type="EMBL" id="MUK90272.1"/>
    </source>
</evidence>
<keyword evidence="1" id="KW-0812">Transmembrane</keyword>
<evidence type="ECO:0000313" key="3">
    <source>
        <dbReference type="Proteomes" id="UP000469125"/>
    </source>
</evidence>